<dbReference type="InterPro" id="IPR005502">
    <property type="entry name" value="Ribosyl_crysJ1"/>
</dbReference>
<dbReference type="SUPFAM" id="SSF101478">
    <property type="entry name" value="ADP-ribosylglycohydrolase"/>
    <property type="match status" value="1"/>
</dbReference>
<dbReference type="PANTHER" id="PTHR16222:SF12">
    <property type="entry name" value="ADP-RIBOSYLGLYCOHYDROLASE-RELATED"/>
    <property type="match status" value="1"/>
</dbReference>
<feature type="binding site" evidence="1">
    <location>
        <position position="252"/>
    </location>
    <ligand>
        <name>Mg(2+)</name>
        <dbReference type="ChEBI" id="CHEBI:18420"/>
        <label>1</label>
    </ligand>
</feature>
<proteinExistence type="predicted"/>
<dbReference type="EMBL" id="CP091521">
    <property type="protein sequence ID" value="UOP05025.1"/>
    <property type="molecule type" value="Genomic_DNA"/>
</dbReference>
<dbReference type="InterPro" id="IPR036705">
    <property type="entry name" value="Ribosyl_crysJ1_sf"/>
</dbReference>
<dbReference type="AlphaFoldDB" id="A0A8T9MW13"/>
<feature type="binding site" evidence="1">
    <location>
        <position position="55"/>
    </location>
    <ligand>
        <name>Mg(2+)</name>
        <dbReference type="ChEBI" id="CHEBI:18420"/>
        <label>1</label>
    </ligand>
</feature>
<feature type="binding site" evidence="1">
    <location>
        <position position="255"/>
    </location>
    <ligand>
        <name>Mg(2+)</name>
        <dbReference type="ChEBI" id="CHEBI:18420"/>
        <label>1</label>
    </ligand>
</feature>
<keyword evidence="1" id="KW-0460">Magnesium</keyword>
<gene>
    <name evidence="2" type="ORF">LVJ77_01520</name>
</gene>
<reference evidence="2" key="2">
    <citation type="submission" date="2024-09" db="EMBL/GenBank/DDBJ databases">
        <authorList>
            <person name="Veyrier F.J."/>
        </authorList>
    </citation>
    <scope>NUCLEOTIDE SEQUENCE</scope>
    <source>
        <strain evidence="2">17694</strain>
    </source>
</reference>
<protein>
    <submittedName>
        <fullName evidence="2">ADP-ribosylglycohydrolase family protein</fullName>
    </submittedName>
</protein>
<sequence length="300" mass="32963">MNALPDRAQGALLGLACGDAVGAAVEFYPRHRFTPLNDMRGGGVFRLQRGQWTDDTSMALCLAESLLFCRGFDAADQMTRYCRWAQEGHHSSKNKAFGIGKQTLAALLAFKQSGKPDAGSRDSRHSGNGSLMRLAPVVLFYHDHPDLADYAERSSRTTHASPECVHACRYFACVLQRALHGCNKVQLFDFEYTDTLPDDLAAVVRGSFRTKTADDIKASGYVVESLEAALWAFWHSHDFRSAVLAAANLGDDADTAAAICGQLAGAFYGMHNIPASWLNDLYRRDDIARFAVQLINRHTA</sequence>
<evidence type="ECO:0000313" key="2">
    <source>
        <dbReference type="EMBL" id="UOP05025.1"/>
    </source>
</evidence>
<dbReference type="KEGG" id="ckh:LVJ77_01520"/>
<organism evidence="2 3">
    <name type="scientific">Conchiformibius kuhniae</name>
    <dbReference type="NCBI Taxonomy" id="211502"/>
    <lineage>
        <taxon>Bacteria</taxon>
        <taxon>Pseudomonadati</taxon>
        <taxon>Pseudomonadota</taxon>
        <taxon>Betaproteobacteria</taxon>
        <taxon>Neisseriales</taxon>
        <taxon>Neisseriaceae</taxon>
        <taxon>Conchiformibius</taxon>
    </lineage>
</organism>
<evidence type="ECO:0000313" key="3">
    <source>
        <dbReference type="Proteomes" id="UP000831534"/>
    </source>
</evidence>
<dbReference type="RefSeq" id="WP_027009159.1">
    <property type="nucleotide sequence ID" value="NZ_CP091521.1"/>
</dbReference>
<name>A0A8T9MW13_9NEIS</name>
<feature type="binding site" evidence="1">
    <location>
        <position position="53"/>
    </location>
    <ligand>
        <name>Mg(2+)</name>
        <dbReference type="ChEBI" id="CHEBI:18420"/>
        <label>1</label>
    </ligand>
</feature>
<reference evidence="2" key="1">
    <citation type="journal article" date="2022" name="Res Sq">
        <title>Evolution of multicellular longitudinally dividing oral cavity symbionts (Neisseriaceae).</title>
        <authorList>
            <person name="Nyongesa S."/>
            <person name="Weber P."/>
            <person name="Bernet E."/>
            <person name="Pullido F."/>
            <person name="Nieckarz M."/>
            <person name="Delaby M."/>
            <person name="Nieves C."/>
            <person name="Viehboeck T."/>
            <person name="Krause N."/>
            <person name="Rivera-Millot A."/>
            <person name="Nakamura A."/>
            <person name="Vischer N."/>
            <person name="VanNieuwenhze M."/>
            <person name="Brun Y."/>
            <person name="Cava F."/>
            <person name="Bulgheresi S."/>
            <person name="Veyrier F."/>
        </authorList>
    </citation>
    <scope>NUCLEOTIDE SEQUENCE</scope>
    <source>
        <strain evidence="2">17694</strain>
    </source>
</reference>
<dbReference type="Gene3D" id="1.10.4080.10">
    <property type="entry name" value="ADP-ribosylation/Crystallin J1"/>
    <property type="match status" value="1"/>
</dbReference>
<evidence type="ECO:0000256" key="1">
    <source>
        <dbReference type="PIRSR" id="PIRSR605502-1"/>
    </source>
</evidence>
<dbReference type="GO" id="GO:0046872">
    <property type="term" value="F:metal ion binding"/>
    <property type="evidence" value="ECO:0007669"/>
    <property type="project" value="UniProtKB-KW"/>
</dbReference>
<comment type="cofactor">
    <cofactor evidence="1">
        <name>Mg(2+)</name>
        <dbReference type="ChEBI" id="CHEBI:18420"/>
    </cofactor>
    <text evidence="1">Binds 2 magnesium ions per subunit.</text>
</comment>
<keyword evidence="3" id="KW-1185">Reference proteome</keyword>
<feature type="binding site" evidence="1">
    <location>
        <position position="54"/>
    </location>
    <ligand>
        <name>Mg(2+)</name>
        <dbReference type="ChEBI" id="CHEBI:18420"/>
        <label>1</label>
    </ligand>
</feature>
<dbReference type="InterPro" id="IPR050792">
    <property type="entry name" value="ADP-ribosylglycohydrolase"/>
</dbReference>
<feature type="binding site" evidence="1">
    <location>
        <position position="254"/>
    </location>
    <ligand>
        <name>Mg(2+)</name>
        <dbReference type="ChEBI" id="CHEBI:18420"/>
        <label>1</label>
    </ligand>
</feature>
<keyword evidence="1" id="KW-0479">Metal-binding</keyword>
<accession>A0A8T9MW13</accession>
<dbReference type="PANTHER" id="PTHR16222">
    <property type="entry name" value="ADP-RIBOSYLGLYCOHYDROLASE"/>
    <property type="match status" value="1"/>
</dbReference>
<dbReference type="Pfam" id="PF03747">
    <property type="entry name" value="ADP_ribosyl_GH"/>
    <property type="match status" value="1"/>
</dbReference>
<dbReference type="Proteomes" id="UP000831534">
    <property type="component" value="Chromosome"/>
</dbReference>